<dbReference type="Gene3D" id="2.130.10.10">
    <property type="entry name" value="YVTN repeat-like/Quinoprotein amine dehydrogenase"/>
    <property type="match status" value="3"/>
</dbReference>
<dbReference type="PROSITE" id="PS50837">
    <property type="entry name" value="NACHT"/>
    <property type="match status" value="1"/>
</dbReference>
<dbReference type="EMBL" id="AZST01001109">
    <property type="protein sequence ID" value="KEP46425.1"/>
    <property type="molecule type" value="Genomic_DNA"/>
</dbReference>
<evidence type="ECO:0000313" key="7">
    <source>
        <dbReference type="Proteomes" id="UP000027456"/>
    </source>
</evidence>
<gene>
    <name evidence="6" type="ORF">V565_199580</name>
</gene>
<dbReference type="Gene3D" id="3.40.50.300">
    <property type="entry name" value="P-loop containing nucleotide triphosphate hydrolases"/>
    <property type="match status" value="1"/>
</dbReference>
<evidence type="ECO:0000256" key="3">
    <source>
        <dbReference type="PROSITE-ProRule" id="PRU00221"/>
    </source>
</evidence>
<dbReference type="InterPro" id="IPR007111">
    <property type="entry name" value="NACHT_NTPase"/>
</dbReference>
<feature type="repeat" description="WD" evidence="3">
    <location>
        <begin position="992"/>
        <end position="1024"/>
    </location>
</feature>
<proteinExistence type="predicted"/>
<dbReference type="Pfam" id="PF24883">
    <property type="entry name" value="NPHP3_N"/>
    <property type="match status" value="1"/>
</dbReference>
<dbReference type="InterPro" id="IPR015943">
    <property type="entry name" value="WD40/YVTN_repeat-like_dom_sf"/>
</dbReference>
<keyword evidence="1 3" id="KW-0853">WD repeat</keyword>
<accession>A0A074RM49</accession>
<keyword evidence="7" id="KW-1185">Reference proteome</keyword>
<keyword evidence="2" id="KW-0677">Repeat</keyword>
<dbReference type="PROSITE" id="PS50294">
    <property type="entry name" value="WD_REPEATS_REGION"/>
    <property type="match status" value="5"/>
</dbReference>
<sequence>RSLVNQPLLPFEAATTMSTPPDPSKQTKRLRQFMQDSFGWPQSQSHLHGSKPLPPLDLEATTTTGSNQDAGSIIGLSSAETTASITSLSHVDPPKKNTNISEELIVIEPTKTNPAVAQLDVRRDIALYGNTPRGCIPLDLAHASQRPQSSELEDGSTGINMTKSIIQTNVNSIQKRSRNVVWDGLHESLEMLKSKTKQYPALSSAIKHLLSCLDEFQEITRNRTDYEDLAVELTGLSNSLQQHMNGTSLSWISDSVISAVISIEDQVNEIKERLEYTTKGNTDEEELVRHYRRIETHFRKLQINASISARNISDEHLADTRLKELNPSKQAMYDSSLSTDINRRGCTEGTRIGVLAGLNDWLNDPAALPIYWMNGMAGVGKTTIASTFCERVEYRKLLAASFFCTRSSAECRIATRIIPTIAYQLARYSIPYQYALCKVLERNPTLGSKNIPKQFEQLLKEPLQQAKDAMPEHLLVVIDALDECDDRRGVELILDMLSQYAPQVPLKFLITSRPEPEIYDKMGRSKSHQIVHLHDIEKSLVQADIELYLNEELAFMTPSSTDIGQLVQRSGTLFIYAATLVRYIRPSKQSADPYKRLQSVLSITHSPTTNKRHTHIDALYMAVLNSVLSEAGSRVDEAADIWAVLQTVLSAQEPIGIETISTLADINNKQRVVYVLRLLRSVLHQSEETELVSTLHASFPDFMFNSQRSGRYFCDIIKHSRLLVQKCFLVMKEQLRFNICGLMSSFLPDDKVEDIKRRIKENISLTLAYACRYWASHLASAPKSDSLRRNLEDFLSQRLLFWMEVLNLRGELIMSAETFLEAKQWLTKTGSMSSDLVLLIEDAHNFVASYMASPALQSTPHIYVSLLPLCPQSSLVYKHYRGRTQGLLELKGSLMQSRETAALAIWDVGASAYSVAYSPDGSRVAVGTAASKVITQNAYDGMIVVGPLEARSSVKSVAFSSDGRNIASASAGLDCSIRVWNAYNGTLIAQPFEGHTNLVLSLSFSPDGTRIASGSSDHTIRVWNAYDGVCPLGPLGGHARDVCSVTFSPNGDLIASGSDDKTARLWDAQTGAAASMSMKHTDAVNSIAFTPDGTRLVTGANDGKVHVWDVINQSLLTSSFDGHTKFVRSVAVAPDGTRVASSSMDGTVRVWRIDDGALISGPFFGHTDGVTSVTYSPDGSRVISGSIDKTIRVWNVRDNMFSPPPFPPPNSVLGIKSLVFSSKNTHFSSNHADGVIRVWDISDGSCSVGPVKAQFFPPPLSDISPDSSYIASTSENGEVQVVNTANGSVVAGPYGFERNRLSTVRFSHNSRAIIMARKDGMIKVGSLPNHHQLPLGSFLGHRGEIRTMAESPDCSLIVSYSDADSALRFWSLLTPALQLPNCTSSTLGPTYGANYSVLCEGWRITKDGWVVNAAEKLLFWIPANLASAWWSPYATLVITEAGTLQVPVQKPLVGDQWARCYIPEQS</sequence>
<feature type="repeat" description="WD" evidence="3">
    <location>
        <begin position="1077"/>
        <end position="1118"/>
    </location>
</feature>
<evidence type="ECO:0000256" key="4">
    <source>
        <dbReference type="SAM" id="MobiDB-lite"/>
    </source>
</evidence>
<dbReference type="SUPFAM" id="SSF52540">
    <property type="entry name" value="P-loop containing nucleoside triphosphate hydrolases"/>
    <property type="match status" value="1"/>
</dbReference>
<dbReference type="SUPFAM" id="SSF50978">
    <property type="entry name" value="WD40 repeat-like"/>
    <property type="match status" value="2"/>
</dbReference>
<evidence type="ECO:0000256" key="2">
    <source>
        <dbReference type="ARBA" id="ARBA00022737"/>
    </source>
</evidence>
<dbReference type="CDD" id="cd00200">
    <property type="entry name" value="WD40"/>
    <property type="match status" value="2"/>
</dbReference>
<dbReference type="InterPro" id="IPR001680">
    <property type="entry name" value="WD40_rpt"/>
</dbReference>
<comment type="caution">
    <text evidence="6">The sequence shown here is derived from an EMBL/GenBank/DDBJ whole genome shotgun (WGS) entry which is preliminary data.</text>
</comment>
<feature type="non-terminal residue" evidence="6">
    <location>
        <position position="1"/>
    </location>
</feature>
<name>A0A074RM49_9AGAM</name>
<dbReference type="GO" id="GO:0005634">
    <property type="term" value="C:nucleus"/>
    <property type="evidence" value="ECO:0007669"/>
    <property type="project" value="TreeGrafter"/>
</dbReference>
<dbReference type="PROSITE" id="PS50082">
    <property type="entry name" value="WD_REPEATS_2"/>
    <property type="match status" value="6"/>
</dbReference>
<dbReference type="Pfam" id="PF00400">
    <property type="entry name" value="WD40"/>
    <property type="match status" value="8"/>
</dbReference>
<dbReference type="STRING" id="1423351.A0A074RM49"/>
<feature type="repeat" description="WD" evidence="3">
    <location>
        <begin position="1215"/>
        <end position="1249"/>
    </location>
</feature>
<feature type="domain" description="NACHT" evidence="5">
    <location>
        <begin position="369"/>
        <end position="514"/>
    </location>
</feature>
<evidence type="ECO:0000259" key="5">
    <source>
        <dbReference type="PROSITE" id="PS50837"/>
    </source>
</evidence>
<dbReference type="PANTHER" id="PTHR22847:SF637">
    <property type="entry name" value="WD REPEAT DOMAIN 5B"/>
    <property type="match status" value="1"/>
</dbReference>
<reference evidence="6 7" key="1">
    <citation type="submission" date="2013-12" db="EMBL/GenBank/DDBJ databases">
        <authorList>
            <person name="Cubeta M."/>
            <person name="Pakala S."/>
            <person name="Fedorova N."/>
            <person name="Thomas E."/>
            <person name="Dean R."/>
            <person name="Jabaji S."/>
            <person name="Neate S."/>
            <person name="Toda T."/>
            <person name="Tavantzis S."/>
            <person name="Vilgalys R."/>
            <person name="Bharathan N."/>
            <person name="Pakala S."/>
            <person name="Losada L.S."/>
            <person name="Zafar N."/>
            <person name="Nierman W."/>
        </authorList>
    </citation>
    <scope>NUCLEOTIDE SEQUENCE [LARGE SCALE GENOMIC DNA]</scope>
    <source>
        <strain evidence="6 7">123E</strain>
    </source>
</reference>
<feature type="region of interest" description="Disordered" evidence="4">
    <location>
        <begin position="1"/>
        <end position="68"/>
    </location>
</feature>
<dbReference type="InterPro" id="IPR019775">
    <property type="entry name" value="WD40_repeat_CS"/>
</dbReference>
<dbReference type="InterPro" id="IPR036322">
    <property type="entry name" value="WD40_repeat_dom_sf"/>
</dbReference>
<protein>
    <submittedName>
        <fullName evidence="6">Vegetative incompatibility protein HET-E-1</fullName>
    </submittedName>
</protein>
<feature type="repeat" description="WD" evidence="3">
    <location>
        <begin position="1120"/>
        <end position="1161"/>
    </location>
</feature>
<dbReference type="PANTHER" id="PTHR22847">
    <property type="entry name" value="WD40 REPEAT PROTEIN"/>
    <property type="match status" value="1"/>
</dbReference>
<dbReference type="SMART" id="SM00320">
    <property type="entry name" value="WD40"/>
    <property type="match status" value="10"/>
</dbReference>
<dbReference type="PROSITE" id="PS00678">
    <property type="entry name" value="WD_REPEATS_1"/>
    <property type="match status" value="3"/>
</dbReference>
<evidence type="ECO:0000256" key="1">
    <source>
        <dbReference type="ARBA" id="ARBA00022574"/>
    </source>
</evidence>
<dbReference type="Proteomes" id="UP000027456">
    <property type="component" value="Unassembled WGS sequence"/>
</dbReference>
<evidence type="ECO:0000313" key="6">
    <source>
        <dbReference type="EMBL" id="KEP46425.1"/>
    </source>
</evidence>
<feature type="repeat" description="WD" evidence="3">
    <location>
        <begin position="1163"/>
        <end position="1197"/>
    </location>
</feature>
<organism evidence="6 7">
    <name type="scientific">Rhizoctonia solani 123E</name>
    <dbReference type="NCBI Taxonomy" id="1423351"/>
    <lineage>
        <taxon>Eukaryota</taxon>
        <taxon>Fungi</taxon>
        <taxon>Dikarya</taxon>
        <taxon>Basidiomycota</taxon>
        <taxon>Agaricomycotina</taxon>
        <taxon>Agaricomycetes</taxon>
        <taxon>Cantharellales</taxon>
        <taxon>Ceratobasidiaceae</taxon>
        <taxon>Rhizoctonia</taxon>
    </lineage>
</organism>
<dbReference type="GO" id="GO:1990234">
    <property type="term" value="C:transferase complex"/>
    <property type="evidence" value="ECO:0007669"/>
    <property type="project" value="UniProtKB-ARBA"/>
</dbReference>
<dbReference type="OrthoDB" id="538223at2759"/>
<dbReference type="InterPro" id="IPR027417">
    <property type="entry name" value="P-loop_NTPase"/>
</dbReference>
<dbReference type="InterPro" id="IPR056884">
    <property type="entry name" value="NPHP3-like_N"/>
</dbReference>
<dbReference type="PRINTS" id="PR00320">
    <property type="entry name" value="GPROTEINBRPT"/>
</dbReference>
<feature type="repeat" description="WD" evidence="3">
    <location>
        <begin position="1035"/>
        <end position="1076"/>
    </location>
</feature>
<dbReference type="HOGENOM" id="CLU_000288_6_3_1"/>
<dbReference type="InterPro" id="IPR020472">
    <property type="entry name" value="WD40_PAC1"/>
</dbReference>